<name>A0A1W4WR02_AGRPL</name>
<dbReference type="AlphaFoldDB" id="A0A1W4WR02"/>
<evidence type="ECO:0000313" key="7">
    <source>
        <dbReference type="Proteomes" id="UP000192223"/>
    </source>
</evidence>
<dbReference type="InterPro" id="IPR001063">
    <property type="entry name" value="Ribosomal_uL22"/>
</dbReference>
<dbReference type="InParanoid" id="A0A1W4WR02"/>
<evidence type="ECO:0000256" key="3">
    <source>
        <dbReference type="ARBA" id="ARBA00023274"/>
    </source>
</evidence>
<evidence type="ECO:0000256" key="1">
    <source>
        <dbReference type="ARBA" id="ARBA00009451"/>
    </source>
</evidence>
<keyword evidence="2 6" id="KW-0689">Ribosomal protein</keyword>
<protein>
    <recommendedName>
        <fullName evidence="4">Large ribosomal subunit protein uL22</fullName>
    </recommendedName>
    <alternativeName>
        <fullName evidence="5">60S ribosomal protein L17</fullName>
    </alternativeName>
</protein>
<dbReference type="PANTHER" id="PTHR11593">
    <property type="entry name" value="60S RIBOSOMAL PROTEIN L17"/>
    <property type="match status" value="1"/>
</dbReference>
<gene>
    <name evidence="8" type="primary">LOC108735122</name>
</gene>
<organism evidence="7 8">
    <name type="scientific">Agrilus planipennis</name>
    <name type="common">Emerald ash borer</name>
    <name type="synonym">Agrilus marcopoli</name>
    <dbReference type="NCBI Taxonomy" id="224129"/>
    <lineage>
        <taxon>Eukaryota</taxon>
        <taxon>Metazoa</taxon>
        <taxon>Ecdysozoa</taxon>
        <taxon>Arthropoda</taxon>
        <taxon>Hexapoda</taxon>
        <taxon>Insecta</taxon>
        <taxon>Pterygota</taxon>
        <taxon>Neoptera</taxon>
        <taxon>Endopterygota</taxon>
        <taxon>Coleoptera</taxon>
        <taxon>Polyphaga</taxon>
        <taxon>Elateriformia</taxon>
        <taxon>Buprestoidea</taxon>
        <taxon>Buprestidae</taxon>
        <taxon>Agrilinae</taxon>
        <taxon>Agrilus</taxon>
    </lineage>
</organism>
<evidence type="ECO:0000256" key="2">
    <source>
        <dbReference type="ARBA" id="ARBA00022980"/>
    </source>
</evidence>
<comment type="similarity">
    <text evidence="1 6">Belongs to the universal ribosomal protein uL22 family.</text>
</comment>
<dbReference type="PANTHER" id="PTHR11593:SF10">
    <property type="entry name" value="60S RIBOSOMAL PROTEIN L17"/>
    <property type="match status" value="1"/>
</dbReference>
<dbReference type="RefSeq" id="XP_018322460.1">
    <property type="nucleotide sequence ID" value="XM_018466958.2"/>
</dbReference>
<dbReference type="Pfam" id="PF00237">
    <property type="entry name" value="Ribosomal_L22"/>
    <property type="match status" value="1"/>
</dbReference>
<keyword evidence="7" id="KW-1185">Reference proteome</keyword>
<dbReference type="KEGG" id="apln:108735122"/>
<dbReference type="SUPFAM" id="SSF54843">
    <property type="entry name" value="Ribosomal protein L22"/>
    <property type="match status" value="1"/>
</dbReference>
<accession>A0A1W4WR02</accession>
<dbReference type="NCBIfam" id="NF003260">
    <property type="entry name" value="PRK04223.1"/>
    <property type="match status" value="1"/>
</dbReference>
<dbReference type="STRING" id="224129.A0A1W4WR02"/>
<dbReference type="GO" id="GO:0002181">
    <property type="term" value="P:cytoplasmic translation"/>
    <property type="evidence" value="ECO:0007669"/>
    <property type="project" value="TreeGrafter"/>
</dbReference>
<dbReference type="GeneID" id="108735122"/>
<evidence type="ECO:0000313" key="8">
    <source>
        <dbReference type="RefSeq" id="XP_018322460.1"/>
    </source>
</evidence>
<evidence type="ECO:0000256" key="4">
    <source>
        <dbReference type="ARBA" id="ARBA00035207"/>
    </source>
</evidence>
<dbReference type="Gene3D" id="3.90.470.10">
    <property type="entry name" value="Ribosomal protein L22/L17"/>
    <property type="match status" value="1"/>
</dbReference>
<dbReference type="GO" id="GO:0022625">
    <property type="term" value="C:cytosolic large ribosomal subunit"/>
    <property type="evidence" value="ECO:0007669"/>
    <property type="project" value="TreeGrafter"/>
</dbReference>
<dbReference type="InterPro" id="IPR036394">
    <property type="entry name" value="Ribosomal_uL22_sf"/>
</dbReference>
<dbReference type="OrthoDB" id="10254664at2759"/>
<dbReference type="Proteomes" id="UP000192223">
    <property type="component" value="Unplaced"/>
</dbReference>
<reference evidence="8" key="1">
    <citation type="submission" date="2025-08" db="UniProtKB">
        <authorList>
            <consortium name="RefSeq"/>
        </authorList>
    </citation>
    <scope>IDENTIFICATION</scope>
    <source>
        <tissue evidence="8">Entire body</tissue>
    </source>
</reference>
<keyword evidence="3 6" id="KW-0687">Ribonucleoprotein</keyword>
<evidence type="ECO:0000256" key="5">
    <source>
        <dbReference type="ARBA" id="ARBA00035325"/>
    </source>
</evidence>
<sequence length="157" mass="17904">MGKSRGYSLKNIDLQNYCKAKASSMPVHFKNTVEVANVLRGKTIKRANAYLKNVIAKKECVPFKKFKGGVGRCAQAKQFKVTQGRWPRKSARFLLDLLRNAVSNAEYKGMDTDRLHILHIKVNSAPLNRRRTFRAHGHITPYMSHQSHLEVVLAEKE</sequence>
<proteinExistence type="inferred from homology"/>
<dbReference type="NCBIfam" id="TIGR01038">
    <property type="entry name" value="uL22_arch_euk"/>
    <property type="match status" value="1"/>
</dbReference>
<dbReference type="InterPro" id="IPR005721">
    <property type="entry name" value="Ribosomal_uL22_euk/arc"/>
</dbReference>
<evidence type="ECO:0000256" key="6">
    <source>
        <dbReference type="RuleBase" id="RU004005"/>
    </source>
</evidence>
<dbReference type="GO" id="GO:0003735">
    <property type="term" value="F:structural constituent of ribosome"/>
    <property type="evidence" value="ECO:0007669"/>
    <property type="project" value="InterPro"/>
</dbReference>
<dbReference type="InterPro" id="IPR057265">
    <property type="entry name" value="Ribosomal_uL22_arc-type"/>
</dbReference>